<dbReference type="Proteomes" id="UP000000598">
    <property type="component" value="Chromosome F"/>
</dbReference>
<evidence type="ECO:0000313" key="2">
    <source>
        <dbReference type="EMBL" id="CAR64400.1"/>
    </source>
</evidence>
<dbReference type="InParanoid" id="B5FVA5"/>
<name>B5FVA5_KLULA</name>
<protein>
    <submittedName>
        <fullName evidence="2">KLLA0F17198p</fullName>
    </submittedName>
</protein>
<keyword evidence="3" id="KW-1185">Reference proteome</keyword>
<dbReference type="FunCoup" id="B5FVA5">
    <property type="interactions" value="29"/>
</dbReference>
<organism evidence="2 3">
    <name type="scientific">Kluyveromyces lactis (strain ATCC 8585 / CBS 2359 / DSM 70799 / NBRC 1267 / NRRL Y-1140 / WM37)</name>
    <name type="common">Yeast</name>
    <name type="synonym">Candida sphaerica</name>
    <dbReference type="NCBI Taxonomy" id="284590"/>
    <lineage>
        <taxon>Eukaryota</taxon>
        <taxon>Fungi</taxon>
        <taxon>Dikarya</taxon>
        <taxon>Ascomycota</taxon>
        <taxon>Saccharomycotina</taxon>
        <taxon>Saccharomycetes</taxon>
        <taxon>Saccharomycetales</taxon>
        <taxon>Saccharomycetaceae</taxon>
        <taxon>Kluyveromyces</taxon>
    </lineage>
</organism>
<dbReference type="InterPro" id="IPR004354">
    <property type="entry name" value="Meiotic_Rec114"/>
</dbReference>
<dbReference type="EMBL" id="CR382126">
    <property type="protein sequence ID" value="CAR64400.1"/>
    <property type="molecule type" value="Genomic_DNA"/>
</dbReference>
<dbReference type="AlphaFoldDB" id="B5FVA5"/>
<dbReference type="KEGG" id="kla:KLLA0_F17198g"/>
<feature type="compositionally biased region" description="Basic and acidic residues" evidence="1">
    <location>
        <begin position="241"/>
        <end position="260"/>
    </location>
</feature>
<gene>
    <name evidence="2" type="ORF">KLLA0_F17198g</name>
</gene>
<reference evidence="2 3" key="1">
    <citation type="journal article" date="2004" name="Nature">
        <title>Genome evolution in yeasts.</title>
        <authorList>
            <consortium name="Genolevures"/>
            <person name="Dujon B."/>
            <person name="Sherman D."/>
            <person name="Fischer G."/>
            <person name="Durrens P."/>
            <person name="Casaregola S."/>
            <person name="Lafontaine I."/>
            <person name="de Montigny J."/>
            <person name="Marck C."/>
            <person name="Neuveglise C."/>
            <person name="Talla E."/>
            <person name="Goffard N."/>
            <person name="Frangeul L."/>
            <person name="Aigle M."/>
            <person name="Anthouard V."/>
            <person name="Babour A."/>
            <person name="Barbe V."/>
            <person name="Barnay S."/>
            <person name="Blanchin S."/>
            <person name="Beckerich J.M."/>
            <person name="Beyne E."/>
            <person name="Bleykasten C."/>
            <person name="Boisrame A."/>
            <person name="Boyer J."/>
            <person name="Cattolico L."/>
            <person name="Confanioleri F."/>
            <person name="de Daruvar A."/>
            <person name="Despons L."/>
            <person name="Fabre E."/>
            <person name="Fairhead C."/>
            <person name="Ferry-Dumazet H."/>
            <person name="Groppi A."/>
            <person name="Hantraye F."/>
            <person name="Hennequin C."/>
            <person name="Jauniaux N."/>
            <person name="Joyet P."/>
            <person name="Kachouri R."/>
            <person name="Kerrest A."/>
            <person name="Koszul R."/>
            <person name="Lemaire M."/>
            <person name="Lesur I."/>
            <person name="Ma L."/>
            <person name="Muller H."/>
            <person name="Nicaud J.M."/>
            <person name="Nikolski M."/>
            <person name="Oztas S."/>
            <person name="Ozier-Kalogeropoulos O."/>
            <person name="Pellenz S."/>
            <person name="Potier S."/>
            <person name="Richard G.F."/>
            <person name="Straub M.L."/>
            <person name="Suleau A."/>
            <person name="Swennene D."/>
            <person name="Tekaia F."/>
            <person name="Wesolowski-Louvel M."/>
            <person name="Westhof E."/>
            <person name="Wirth B."/>
            <person name="Zeniou-Meyer M."/>
            <person name="Zivanovic I."/>
            <person name="Bolotin-Fukuhara M."/>
            <person name="Thierry A."/>
            <person name="Bouchier C."/>
            <person name="Caudron B."/>
            <person name="Scarpelli C."/>
            <person name="Gaillardin C."/>
            <person name="Weissenbach J."/>
            <person name="Wincker P."/>
            <person name="Souciet J.L."/>
        </authorList>
    </citation>
    <scope>NUCLEOTIDE SEQUENCE [LARGE SCALE GENOMIC DNA]</scope>
    <source>
        <strain evidence="3">ATCC 8585 / CBS 2359 / DSM 70799 / NBRC 1267 / NRRL Y-1140 / WM37</strain>
    </source>
</reference>
<feature type="region of interest" description="Disordered" evidence="1">
    <location>
        <begin position="235"/>
        <end position="260"/>
    </location>
</feature>
<dbReference type="HOGENOM" id="CLU_819075_0_0_1"/>
<dbReference type="GO" id="GO:0007131">
    <property type="term" value="P:reciprocal meiotic recombination"/>
    <property type="evidence" value="ECO:0007669"/>
    <property type="project" value="InterPro"/>
</dbReference>
<dbReference type="PaxDb" id="284590-B5FVA5"/>
<evidence type="ECO:0000256" key="1">
    <source>
        <dbReference type="SAM" id="MobiDB-lite"/>
    </source>
</evidence>
<dbReference type="eggNOG" id="ENOG502S70J">
    <property type="taxonomic scope" value="Eukaryota"/>
</dbReference>
<proteinExistence type="predicted"/>
<accession>B5FVA5</accession>
<evidence type="ECO:0000313" key="3">
    <source>
        <dbReference type="Proteomes" id="UP000000598"/>
    </source>
</evidence>
<sequence length="339" mass="37737">MAEFSIPIRKYSYYTTLEAAPSGFDSGKTPTLVDKWNHVSSDGRINLMFSNTSPNKLLMRVVTQPYLQDLEVIDFFALKSTFAGFNHEPFQFSAKAPSISCKYLIKKDDNTIVMKRFQLGFHNGVDFVQATDILQKLGFVVKPAVTTRSNTVLSPSQSFFFNPNQTAAFPPEQQVCSANYQFYNQHQVKNPHWQNSQQSFLQTATNMDFVLSQSTPLPAPRVPLFNEQMQNLVTQQTPEPSIEKEQEQNNDITKEKNYKGELKLENPTSKLTLEVPTAVTVVVDTLETIVEDALLGRSVVKPSKEEAVVAGGCVTCPVDGAIEEVTGTSACWVIKSSGT</sequence>
<dbReference type="Pfam" id="PF03525">
    <property type="entry name" value="Meiotic_rec114"/>
    <property type="match status" value="1"/>
</dbReference>